<reference evidence="1" key="2">
    <citation type="journal article" date="2022" name="New Phytol.">
        <title>Evolutionary transition to the ectomycorrhizal habit in the genomes of a hyperdiverse lineage of mushroom-forming fungi.</title>
        <authorList>
            <person name="Looney B."/>
            <person name="Miyauchi S."/>
            <person name="Morin E."/>
            <person name="Drula E."/>
            <person name="Courty P.E."/>
            <person name="Kohler A."/>
            <person name="Kuo A."/>
            <person name="LaButti K."/>
            <person name="Pangilinan J."/>
            <person name="Lipzen A."/>
            <person name="Riley R."/>
            <person name="Andreopoulos W."/>
            <person name="He G."/>
            <person name="Johnson J."/>
            <person name="Nolan M."/>
            <person name="Tritt A."/>
            <person name="Barry K.W."/>
            <person name="Grigoriev I.V."/>
            <person name="Nagy L.G."/>
            <person name="Hibbett D."/>
            <person name="Henrissat B."/>
            <person name="Matheny P.B."/>
            <person name="Labbe J."/>
            <person name="Martin F.M."/>
        </authorList>
    </citation>
    <scope>NUCLEOTIDE SEQUENCE</scope>
    <source>
        <strain evidence="1">FP105234-sp</strain>
    </source>
</reference>
<sequence length="328" mass="35057">MSGRTSERRDRIDVFLVKPSKVMISYAVPPSSDPTKVDVVFEAADQRTGVGIQRMGVGIRSGAAHTQDNGQRAGRSDAAQGGRAMGVTPARRRSNESGSKMTTETSDSQAGSVLCAETPPRPRLPTQGLRWPVHDAAPPLPPRSPQEWLTEPNSSARELEGAESMFPFDDSYQDVHLPMPLPGGVGSILTARIEGGQRSRTTGQRETRGTDEDIEVESNEGGHASPVSSHTEPSTPMQIHHLPTSPPLRRSRSRPTSKARGSSPLVVEAAVDEGSQFMAQETAGRADGGSRVDADGTTKRGRGGEEEEGHERKWCALGNGKKALPSLT</sequence>
<reference evidence="1" key="1">
    <citation type="submission" date="2021-02" db="EMBL/GenBank/DDBJ databases">
        <authorList>
            <consortium name="DOE Joint Genome Institute"/>
            <person name="Ahrendt S."/>
            <person name="Looney B.P."/>
            <person name="Miyauchi S."/>
            <person name="Morin E."/>
            <person name="Drula E."/>
            <person name="Courty P.E."/>
            <person name="Chicoki N."/>
            <person name="Fauchery L."/>
            <person name="Kohler A."/>
            <person name="Kuo A."/>
            <person name="Labutti K."/>
            <person name="Pangilinan J."/>
            <person name="Lipzen A."/>
            <person name="Riley R."/>
            <person name="Andreopoulos W."/>
            <person name="He G."/>
            <person name="Johnson J."/>
            <person name="Barry K.W."/>
            <person name="Grigoriev I.V."/>
            <person name="Nagy L."/>
            <person name="Hibbett D."/>
            <person name="Henrissat B."/>
            <person name="Matheny P.B."/>
            <person name="Labbe J."/>
            <person name="Martin F."/>
        </authorList>
    </citation>
    <scope>NUCLEOTIDE SEQUENCE</scope>
    <source>
        <strain evidence="1">FP105234-sp</strain>
    </source>
</reference>
<protein>
    <submittedName>
        <fullName evidence="1">Uncharacterized protein</fullName>
    </submittedName>
</protein>
<dbReference type="EMBL" id="MU276705">
    <property type="protein sequence ID" value="KAI0037813.1"/>
    <property type="molecule type" value="Genomic_DNA"/>
</dbReference>
<keyword evidence="2" id="KW-1185">Reference proteome</keyword>
<name>A0ACB8R1B9_9AGAM</name>
<evidence type="ECO:0000313" key="2">
    <source>
        <dbReference type="Proteomes" id="UP000814033"/>
    </source>
</evidence>
<evidence type="ECO:0000313" key="1">
    <source>
        <dbReference type="EMBL" id="KAI0037813.1"/>
    </source>
</evidence>
<dbReference type="Proteomes" id="UP000814033">
    <property type="component" value="Unassembled WGS sequence"/>
</dbReference>
<organism evidence="1 2">
    <name type="scientific">Auriscalpium vulgare</name>
    <dbReference type="NCBI Taxonomy" id="40419"/>
    <lineage>
        <taxon>Eukaryota</taxon>
        <taxon>Fungi</taxon>
        <taxon>Dikarya</taxon>
        <taxon>Basidiomycota</taxon>
        <taxon>Agaricomycotina</taxon>
        <taxon>Agaricomycetes</taxon>
        <taxon>Russulales</taxon>
        <taxon>Auriscalpiaceae</taxon>
        <taxon>Auriscalpium</taxon>
    </lineage>
</organism>
<proteinExistence type="predicted"/>
<accession>A0ACB8R1B9</accession>
<gene>
    <name evidence="1" type="ORF">FA95DRAFT_1613860</name>
</gene>
<comment type="caution">
    <text evidence="1">The sequence shown here is derived from an EMBL/GenBank/DDBJ whole genome shotgun (WGS) entry which is preliminary data.</text>
</comment>